<dbReference type="Proteomes" id="UP000286990">
    <property type="component" value="Unassembled WGS sequence"/>
</dbReference>
<evidence type="ECO:0000313" key="1">
    <source>
        <dbReference type="EMBL" id="RRQ48633.1"/>
    </source>
</evidence>
<reference evidence="2" key="2">
    <citation type="submission" date="2018-12" db="EMBL/GenBank/DDBJ databases">
        <title>Maribacter lutimaris sp. nov., isolated from marine sediment.</title>
        <authorList>
            <person name="Kim K.K."/>
        </authorList>
    </citation>
    <scope>NUCLEOTIDE SEQUENCE [LARGE SCALE GENOMIC DNA]</scope>
    <source>
        <strain evidence="2">PoM-212</strain>
    </source>
</reference>
<sequence>MIMENVLNVYERACTYLSEKDTEPQTLKEYGVELNNLRDFVLQEGYPCIGAQTSINSKSYALGVFDKMDCWRTAKELACGLSRYITEMKRKPSMFMTYIAIFRYDSYETEEDFERSMWNLLTNLNLIDKKNHEWCAEVSDDPTSNNFSYSFGEHAFYIVGMHPNSSRKSRRFNYVSLAFNLHEQFEWLREKGRYKKIQDLVRKNDLEFSGSVNPMLSDFGEGLEAPQYSGRKVGSNWECPFKNSL</sequence>
<keyword evidence="2" id="KW-1185">Reference proteome</keyword>
<comment type="caution">
    <text evidence="1">The sequence shown here is derived from an EMBL/GenBank/DDBJ whole genome shotgun (WGS) entry which is preliminary data.</text>
</comment>
<protein>
    <submittedName>
        <fullName evidence="1">YqcI/YcgG family protein</fullName>
    </submittedName>
</protein>
<accession>A0A426RI31</accession>
<organism evidence="1 2">
    <name type="scientific">Maribacter algicola</name>
    <dbReference type="NCBI Taxonomy" id="2498892"/>
    <lineage>
        <taxon>Bacteria</taxon>
        <taxon>Pseudomonadati</taxon>
        <taxon>Bacteroidota</taxon>
        <taxon>Flavobacteriia</taxon>
        <taxon>Flavobacteriales</taxon>
        <taxon>Flavobacteriaceae</taxon>
        <taxon>Maribacter</taxon>
    </lineage>
</organism>
<name>A0A426RI31_9FLAO</name>
<dbReference type="Pfam" id="PF08892">
    <property type="entry name" value="YqcI_YcgG"/>
    <property type="match status" value="1"/>
</dbReference>
<dbReference type="AlphaFoldDB" id="A0A426RI31"/>
<dbReference type="OrthoDB" id="283514at2"/>
<dbReference type="EMBL" id="QUSX01000002">
    <property type="protein sequence ID" value="RRQ48633.1"/>
    <property type="molecule type" value="Genomic_DNA"/>
</dbReference>
<dbReference type="PANTHER" id="PTHR40045:SF1">
    <property type="entry name" value="YQCI_YCGG FAMILY PROTEIN"/>
    <property type="match status" value="1"/>
</dbReference>
<dbReference type="InterPro" id="IPR014988">
    <property type="entry name" value="Uncharacterised_YqcI/YcgG"/>
</dbReference>
<proteinExistence type="predicted"/>
<evidence type="ECO:0000313" key="2">
    <source>
        <dbReference type="Proteomes" id="UP000286990"/>
    </source>
</evidence>
<dbReference type="PANTHER" id="PTHR40045">
    <property type="entry name" value="YCGG FAMILY PROTEIN"/>
    <property type="match status" value="1"/>
</dbReference>
<gene>
    <name evidence="1" type="ORF">DZC72_13170</name>
</gene>
<reference evidence="2" key="1">
    <citation type="submission" date="2018-08" db="EMBL/GenBank/DDBJ databases">
        <authorList>
            <person name="Khan S.A."/>
            <person name="J S.E."/>
        </authorList>
    </citation>
    <scope>NUCLEOTIDE SEQUENCE [LARGE SCALE GENOMIC DNA]</scope>
    <source>
        <strain evidence="2">PoM-212</strain>
    </source>
</reference>
<dbReference type="NCBIfam" id="NF041366">
    <property type="entry name" value="GntA_guanitoxin"/>
    <property type="match status" value="1"/>
</dbReference>